<protein>
    <submittedName>
        <fullName evidence="2">Uncharacterized protein</fullName>
    </submittedName>
</protein>
<reference evidence="2 3" key="1">
    <citation type="submission" date="2018-10" db="EMBL/GenBank/DDBJ databases">
        <title>Isolation from soil.</title>
        <authorList>
            <person name="Hu J."/>
        </authorList>
    </citation>
    <scope>NUCLEOTIDE SEQUENCE [LARGE SCALE GENOMIC DNA]</scope>
    <source>
        <strain evidence="2 3">NEAU-Ht49</strain>
    </source>
</reference>
<keyword evidence="1" id="KW-0812">Transmembrane</keyword>
<gene>
    <name evidence="2" type="ORF">EBO15_10385</name>
</gene>
<dbReference type="AlphaFoldDB" id="A0A3M2M6A0"/>
<name>A0A3M2M6A0_9ACTN</name>
<accession>A0A3M2M6A0</accession>
<keyword evidence="1" id="KW-0472">Membrane</keyword>
<dbReference type="EMBL" id="RFFG01000014">
    <property type="protein sequence ID" value="RMI45324.1"/>
    <property type="molecule type" value="Genomic_DNA"/>
</dbReference>
<feature type="transmembrane region" description="Helical" evidence="1">
    <location>
        <begin position="28"/>
        <end position="44"/>
    </location>
</feature>
<keyword evidence="1" id="KW-1133">Transmembrane helix</keyword>
<keyword evidence="3" id="KW-1185">Reference proteome</keyword>
<evidence type="ECO:0000313" key="2">
    <source>
        <dbReference type="EMBL" id="RMI45324.1"/>
    </source>
</evidence>
<proteinExistence type="predicted"/>
<evidence type="ECO:0000313" key="3">
    <source>
        <dbReference type="Proteomes" id="UP000282674"/>
    </source>
</evidence>
<evidence type="ECO:0000256" key="1">
    <source>
        <dbReference type="SAM" id="Phobius"/>
    </source>
</evidence>
<feature type="transmembrane region" description="Helical" evidence="1">
    <location>
        <begin position="82"/>
        <end position="100"/>
    </location>
</feature>
<sequence>MAVLYGLVVSFVLTAVIQFISDNPVARALMASGLLSAVLLIWGVRRARDYPSYNLTGMLFIVMGLSGTLAILAIPLAPEYRVPQAAVALILPWVLIGRVGQRLLP</sequence>
<organism evidence="2 3">
    <name type="scientific">Actinomadura harenae</name>
    <dbReference type="NCBI Taxonomy" id="2483351"/>
    <lineage>
        <taxon>Bacteria</taxon>
        <taxon>Bacillati</taxon>
        <taxon>Actinomycetota</taxon>
        <taxon>Actinomycetes</taxon>
        <taxon>Streptosporangiales</taxon>
        <taxon>Thermomonosporaceae</taxon>
        <taxon>Actinomadura</taxon>
    </lineage>
</organism>
<comment type="caution">
    <text evidence="2">The sequence shown here is derived from an EMBL/GenBank/DDBJ whole genome shotgun (WGS) entry which is preliminary data.</text>
</comment>
<dbReference type="Proteomes" id="UP000282674">
    <property type="component" value="Unassembled WGS sequence"/>
</dbReference>
<feature type="transmembrane region" description="Helical" evidence="1">
    <location>
        <begin position="56"/>
        <end position="76"/>
    </location>
</feature>